<dbReference type="EMBL" id="JARQZJ010000121">
    <property type="protein sequence ID" value="KAK9888930.1"/>
    <property type="molecule type" value="Genomic_DNA"/>
</dbReference>
<sequence>MDDTSISLLAKRVKENFRGSIRPVKIWIDGQTYSVKKCDGSKFSKKENISNISKLNEDKLFCTKFGLPSLYYYKLNKYRTSDVDVVKYRTNTSITYPKHGTEGILEILGISDESVQEAKAQIVSIIADIREQLSPLQFVSIPLYSSEIKHNFEEFKKNILAENHGGVEESIFVSSLKLHLTILVFTLLNEQEIQEALNTLRECKNLFLRNVDQRKNPIKMKVQGLNCMNSNLSKVNVLYAEPYLTDDSECEKDLQEIANAISNLFYEKGFAKENRENVKLHMTLMNTKYRKPKKKDNPSRRWIKRETFDATQIMEKYKDFYFGEAMFNNIHLSLMSCEGEDGYYTSLGSVKMFE</sequence>
<dbReference type="PANTHER" id="PTHR13360">
    <property type="entry name" value="ACTIVATING SIGNAL COINTEGRATOR 1 COMPLEX SUBUNIT 1"/>
    <property type="match status" value="1"/>
</dbReference>
<dbReference type="InterPro" id="IPR019510">
    <property type="entry name" value="AKAP7-like_phosphoesterase"/>
</dbReference>
<dbReference type="AlphaFoldDB" id="A0AAW1V604"/>
<dbReference type="GO" id="GO:0006355">
    <property type="term" value="P:regulation of DNA-templated transcription"/>
    <property type="evidence" value="ECO:0007669"/>
    <property type="project" value="TreeGrafter"/>
</dbReference>
<gene>
    <name evidence="2" type="ORF">WA026_001150</name>
</gene>
<proteinExistence type="predicted"/>
<dbReference type="PANTHER" id="PTHR13360:SF1">
    <property type="entry name" value="ACTIVATING SIGNAL COINTEGRATOR 1 COMPLEX SUBUNIT 1"/>
    <property type="match status" value="1"/>
</dbReference>
<dbReference type="Gene3D" id="3.90.1140.10">
    <property type="entry name" value="Cyclic phosphodiesterase"/>
    <property type="match status" value="1"/>
</dbReference>
<accession>A0AAW1V604</accession>
<dbReference type="Proteomes" id="UP001431783">
    <property type="component" value="Unassembled WGS sequence"/>
</dbReference>
<dbReference type="Pfam" id="PF10469">
    <property type="entry name" value="AKAP7_NLS"/>
    <property type="match status" value="1"/>
</dbReference>
<comment type="caution">
    <text evidence="2">The sequence shown here is derived from an EMBL/GenBank/DDBJ whole genome shotgun (WGS) entry which is preliminary data.</text>
</comment>
<protein>
    <recommendedName>
        <fullName evidence="1">A-kinase anchor protein 7-like phosphoesterase domain-containing protein</fullName>
    </recommendedName>
</protein>
<dbReference type="GO" id="GO:0006307">
    <property type="term" value="P:DNA alkylation repair"/>
    <property type="evidence" value="ECO:0007669"/>
    <property type="project" value="InterPro"/>
</dbReference>
<evidence type="ECO:0000259" key="1">
    <source>
        <dbReference type="Pfam" id="PF10469"/>
    </source>
</evidence>
<evidence type="ECO:0000313" key="3">
    <source>
        <dbReference type="Proteomes" id="UP001431783"/>
    </source>
</evidence>
<dbReference type="InterPro" id="IPR009210">
    <property type="entry name" value="ASCC1"/>
</dbReference>
<name>A0AAW1V604_9CUCU</name>
<organism evidence="2 3">
    <name type="scientific">Henosepilachna vigintioctopunctata</name>
    <dbReference type="NCBI Taxonomy" id="420089"/>
    <lineage>
        <taxon>Eukaryota</taxon>
        <taxon>Metazoa</taxon>
        <taxon>Ecdysozoa</taxon>
        <taxon>Arthropoda</taxon>
        <taxon>Hexapoda</taxon>
        <taxon>Insecta</taxon>
        <taxon>Pterygota</taxon>
        <taxon>Neoptera</taxon>
        <taxon>Endopterygota</taxon>
        <taxon>Coleoptera</taxon>
        <taxon>Polyphaga</taxon>
        <taxon>Cucujiformia</taxon>
        <taxon>Coccinelloidea</taxon>
        <taxon>Coccinellidae</taxon>
        <taxon>Epilachninae</taxon>
        <taxon>Epilachnini</taxon>
        <taxon>Henosepilachna</taxon>
    </lineage>
</organism>
<keyword evidence="3" id="KW-1185">Reference proteome</keyword>
<reference evidence="2 3" key="1">
    <citation type="submission" date="2023-03" db="EMBL/GenBank/DDBJ databases">
        <title>Genome insight into feeding habits of ladybird beetles.</title>
        <authorList>
            <person name="Li H.-S."/>
            <person name="Huang Y.-H."/>
            <person name="Pang H."/>
        </authorList>
    </citation>
    <scope>NUCLEOTIDE SEQUENCE [LARGE SCALE GENOMIC DNA]</scope>
    <source>
        <strain evidence="2">SYSU_2023b</strain>
        <tissue evidence="2">Whole body</tissue>
    </source>
</reference>
<dbReference type="SUPFAM" id="SSF55144">
    <property type="entry name" value="LigT-like"/>
    <property type="match status" value="1"/>
</dbReference>
<dbReference type="InterPro" id="IPR009097">
    <property type="entry name" value="Cyclic_Pdiesterase"/>
</dbReference>
<evidence type="ECO:0000313" key="2">
    <source>
        <dbReference type="EMBL" id="KAK9888930.1"/>
    </source>
</evidence>
<feature type="domain" description="A-kinase anchor protein 7-like phosphoesterase" evidence="1">
    <location>
        <begin position="138"/>
        <end position="352"/>
    </location>
</feature>
<dbReference type="GO" id="GO:0005634">
    <property type="term" value="C:nucleus"/>
    <property type="evidence" value="ECO:0007669"/>
    <property type="project" value="TreeGrafter"/>
</dbReference>